<keyword evidence="7" id="KW-0479">Metal-binding</keyword>
<dbReference type="InterPro" id="IPR011761">
    <property type="entry name" value="ATP-grasp"/>
</dbReference>
<dbReference type="GO" id="GO:0004637">
    <property type="term" value="F:phosphoribosylamine-glycine ligase activity"/>
    <property type="evidence" value="ECO:0007669"/>
    <property type="project" value="UniProtKB-UniRule"/>
</dbReference>
<dbReference type="HAMAP" id="MF_00138">
    <property type="entry name" value="GARS"/>
    <property type="match status" value="1"/>
</dbReference>
<dbReference type="NCBIfam" id="TIGR00877">
    <property type="entry name" value="purD"/>
    <property type="match status" value="1"/>
</dbReference>
<dbReference type="Gene3D" id="3.30.470.20">
    <property type="entry name" value="ATP-grasp fold, B domain"/>
    <property type="match status" value="1"/>
</dbReference>
<keyword evidence="6 17" id="KW-0436">Ligase</keyword>
<dbReference type="Gene3D" id="3.90.600.10">
    <property type="entry name" value="Phosphoribosylglycinamide synthetase, C-terminal domain"/>
    <property type="match status" value="1"/>
</dbReference>
<feature type="domain" description="ATP-grasp" evidence="19">
    <location>
        <begin position="109"/>
        <end position="316"/>
    </location>
</feature>
<evidence type="ECO:0000256" key="13">
    <source>
        <dbReference type="ARBA" id="ARBA00038345"/>
    </source>
</evidence>
<dbReference type="EC" id="6.3.4.13" evidence="4 17"/>
<dbReference type="PROSITE" id="PS50975">
    <property type="entry name" value="ATP_GRASP"/>
    <property type="match status" value="1"/>
</dbReference>
<dbReference type="InterPro" id="IPR011054">
    <property type="entry name" value="Rudment_hybrid_motif"/>
</dbReference>
<evidence type="ECO:0000256" key="5">
    <source>
        <dbReference type="ARBA" id="ARBA00020605"/>
    </source>
</evidence>
<dbReference type="PANTHER" id="PTHR43472:SF1">
    <property type="entry name" value="PHOSPHORIBOSYLAMINE--GLYCINE LIGASE, CHLOROPLASTIC"/>
    <property type="match status" value="1"/>
</dbReference>
<comment type="cofactor">
    <cofactor evidence="1">
        <name>Mn(2+)</name>
        <dbReference type="ChEBI" id="CHEBI:29035"/>
    </cofactor>
</comment>
<dbReference type="PANTHER" id="PTHR43472">
    <property type="entry name" value="PHOSPHORIBOSYLAMINE--GLYCINE LIGASE"/>
    <property type="match status" value="1"/>
</dbReference>
<dbReference type="EMBL" id="HG992338">
    <property type="protein sequence ID" value="CAE6707656.1"/>
    <property type="molecule type" value="Genomic_DNA"/>
</dbReference>
<evidence type="ECO:0000313" key="22">
    <source>
        <dbReference type="Proteomes" id="UP000835287"/>
    </source>
</evidence>
<dbReference type="SMART" id="SM01209">
    <property type="entry name" value="GARS_A"/>
    <property type="match status" value="1"/>
</dbReference>
<dbReference type="SUPFAM" id="SSF51246">
    <property type="entry name" value="Rudiment single hybrid motif"/>
    <property type="match status" value="1"/>
</dbReference>
<dbReference type="InterPro" id="IPR020561">
    <property type="entry name" value="PRibGlycinamid_synth_ATP-grasp"/>
</dbReference>
<dbReference type="GO" id="GO:0009113">
    <property type="term" value="P:purine nucleobase biosynthetic process"/>
    <property type="evidence" value="ECO:0007669"/>
    <property type="project" value="InterPro"/>
</dbReference>
<evidence type="ECO:0000256" key="1">
    <source>
        <dbReference type="ARBA" id="ARBA00001936"/>
    </source>
</evidence>
<dbReference type="InterPro" id="IPR020560">
    <property type="entry name" value="PRibGlycinamide_synth_C-dom"/>
</dbReference>
<dbReference type="AlphaFoldDB" id="A0A2S7CJZ1"/>
<dbReference type="SUPFAM" id="SSF56059">
    <property type="entry name" value="Glutathione synthetase ATP-binding domain-like"/>
    <property type="match status" value="1"/>
</dbReference>
<dbReference type="SMART" id="SM01210">
    <property type="entry name" value="GARS_C"/>
    <property type="match status" value="1"/>
</dbReference>
<dbReference type="Pfam" id="PF02844">
    <property type="entry name" value="GARS_N"/>
    <property type="match status" value="1"/>
</dbReference>
<evidence type="ECO:0000256" key="6">
    <source>
        <dbReference type="ARBA" id="ARBA00022598"/>
    </source>
</evidence>
<name>A0A2S7CJZ1_9XANT</name>
<dbReference type="Pfam" id="PF02843">
    <property type="entry name" value="GARS_C"/>
    <property type="match status" value="1"/>
</dbReference>
<dbReference type="EMBL" id="HG992341">
    <property type="protein sequence ID" value="CAE6700826.1"/>
    <property type="molecule type" value="Genomic_DNA"/>
</dbReference>
<dbReference type="InterPro" id="IPR016185">
    <property type="entry name" value="PreATP-grasp_dom_sf"/>
</dbReference>
<dbReference type="Proteomes" id="UP000835243">
    <property type="component" value="Chromosome"/>
</dbReference>
<evidence type="ECO:0000256" key="14">
    <source>
        <dbReference type="ARBA" id="ARBA00042242"/>
    </source>
</evidence>
<evidence type="ECO:0000256" key="4">
    <source>
        <dbReference type="ARBA" id="ARBA00013255"/>
    </source>
</evidence>
<keyword evidence="11" id="KW-0460">Magnesium</keyword>
<dbReference type="EMBL" id="HG992341">
    <property type="protein sequence ID" value="CAE6700849.1"/>
    <property type="molecule type" value="Genomic_DNA"/>
</dbReference>
<dbReference type="InterPro" id="IPR013815">
    <property type="entry name" value="ATP_grasp_subdomain_1"/>
</dbReference>
<keyword evidence="8 18" id="KW-0547">Nucleotide-binding</keyword>
<evidence type="ECO:0000256" key="9">
    <source>
        <dbReference type="ARBA" id="ARBA00022755"/>
    </source>
</evidence>
<dbReference type="GO" id="GO:0046872">
    <property type="term" value="F:metal ion binding"/>
    <property type="evidence" value="ECO:0007669"/>
    <property type="project" value="UniProtKB-KW"/>
</dbReference>
<comment type="similarity">
    <text evidence="13 17">Belongs to the GARS family.</text>
</comment>
<dbReference type="InterPro" id="IPR037123">
    <property type="entry name" value="PRibGlycinamide_synth_C_sf"/>
</dbReference>
<comment type="pathway">
    <text evidence="3 17">Purine metabolism; IMP biosynthesis via de novo pathway; N(1)-(5-phospho-D-ribosyl)glycinamide from 5-phospho-alpha-D-ribose 1-diphosphate: step 2/2.</text>
</comment>
<gene>
    <name evidence="17 20" type="primary">purD</name>
    <name evidence="20" type="ORF">CFBP1159_04290</name>
    <name evidence="21" type="ORF">XAC301_05990</name>
</gene>
<evidence type="ECO:0000256" key="16">
    <source>
        <dbReference type="ARBA" id="ARBA00079592"/>
    </source>
</evidence>
<dbReference type="EMBL" id="HG992338">
    <property type="protein sequence ID" value="CAE6707681.1"/>
    <property type="molecule type" value="Genomic_DNA"/>
</dbReference>
<dbReference type="FunFam" id="3.30.470.20:FF:000031">
    <property type="entry name" value="Phosphoribosylamine--glycine ligase"/>
    <property type="match status" value="1"/>
</dbReference>
<dbReference type="FunFam" id="3.30.1490.20:FF:000006">
    <property type="entry name" value="phosphoribosylamine--glycine ligase, chloroplastic-like"/>
    <property type="match status" value="1"/>
</dbReference>
<dbReference type="GO" id="GO:0006189">
    <property type="term" value="P:'de novo' IMP biosynthetic process"/>
    <property type="evidence" value="ECO:0007669"/>
    <property type="project" value="UniProtKB-UniRule"/>
</dbReference>
<dbReference type="InterPro" id="IPR020562">
    <property type="entry name" value="PRibGlycinamide_synth_N"/>
</dbReference>
<dbReference type="RefSeq" id="WP_104567432.1">
    <property type="nucleotide sequence ID" value="NZ_CP062164.1"/>
</dbReference>
<dbReference type="InterPro" id="IPR020559">
    <property type="entry name" value="PRibGlycinamide_synth_CS"/>
</dbReference>
<evidence type="ECO:0000256" key="17">
    <source>
        <dbReference type="HAMAP-Rule" id="MF_00138"/>
    </source>
</evidence>
<evidence type="ECO:0000256" key="7">
    <source>
        <dbReference type="ARBA" id="ARBA00022723"/>
    </source>
</evidence>
<evidence type="ECO:0000256" key="11">
    <source>
        <dbReference type="ARBA" id="ARBA00022842"/>
    </source>
</evidence>
<dbReference type="Proteomes" id="UP000835287">
    <property type="component" value="Chromosome"/>
</dbReference>
<comment type="catalytic activity">
    <reaction evidence="17">
        <text>5-phospho-beta-D-ribosylamine + glycine + ATP = N(1)-(5-phospho-beta-D-ribosyl)glycinamide + ADP + phosphate + H(+)</text>
        <dbReference type="Rhea" id="RHEA:17453"/>
        <dbReference type="ChEBI" id="CHEBI:15378"/>
        <dbReference type="ChEBI" id="CHEBI:30616"/>
        <dbReference type="ChEBI" id="CHEBI:43474"/>
        <dbReference type="ChEBI" id="CHEBI:57305"/>
        <dbReference type="ChEBI" id="CHEBI:58681"/>
        <dbReference type="ChEBI" id="CHEBI:143788"/>
        <dbReference type="ChEBI" id="CHEBI:456216"/>
        <dbReference type="EC" id="6.3.4.13"/>
    </reaction>
</comment>
<dbReference type="Gene3D" id="3.30.1490.20">
    <property type="entry name" value="ATP-grasp fold, A domain"/>
    <property type="match status" value="1"/>
</dbReference>
<evidence type="ECO:0000256" key="10">
    <source>
        <dbReference type="ARBA" id="ARBA00022840"/>
    </source>
</evidence>
<dbReference type="PROSITE" id="PS00184">
    <property type="entry name" value="GARS"/>
    <property type="match status" value="1"/>
</dbReference>
<reference evidence="20 22" key="1">
    <citation type="submission" date="2021-02" db="EMBL/GenBank/DDBJ databases">
        <authorList>
            <person name="Pothier F. J."/>
        </authorList>
    </citation>
    <scope>NUCLEOTIDE SEQUENCE</scope>
    <source>
        <strain evidence="21 22">301</strain>
        <strain evidence="20">CFBP 1159</strain>
    </source>
</reference>
<evidence type="ECO:0000313" key="20">
    <source>
        <dbReference type="EMBL" id="CAE6700826.1"/>
    </source>
</evidence>
<evidence type="ECO:0000256" key="18">
    <source>
        <dbReference type="PROSITE-ProRule" id="PRU00409"/>
    </source>
</evidence>
<evidence type="ECO:0000256" key="3">
    <source>
        <dbReference type="ARBA" id="ARBA00005174"/>
    </source>
</evidence>
<comment type="cofactor">
    <cofactor evidence="2">
        <name>Mg(2+)</name>
        <dbReference type="ChEBI" id="CHEBI:18420"/>
    </cofactor>
</comment>
<dbReference type="SUPFAM" id="SSF52440">
    <property type="entry name" value="PreATP-grasp domain"/>
    <property type="match status" value="1"/>
</dbReference>
<sequence>MKILVIGSGGREHALAWKIAQSARVSEVLVAPGNAGTATEAKCRNVAIKVDDLDGLLALAQREAVALTVVGPEVPLVLGVVDRFHALGLRIFGPTAKAAQLEGSKAFAKDFLARHGIPTAYYAVHTEVDAALAYVREKGAPIVVKADGLAAGKGVIVAMTLSEAEDAVRDMLSGNAFGDAGARVVIEEFLDGEEASFISMVDGTHALPMATSQDHKRVGDGDTGPNTGGMGAYSPAPVVTPEVHARVMREVVEPTVQGMIADGVPFAGFLYAGLMIDAHGAPKVIEFNVRFGDPETQPVMLRLQSDLVDLLDAAIDGKLDKTQAQWDPRPSLGVVIAARPYPEAPITGEVISGLDAVPASAKVFHAGTALNANGEVVSAGGRVLCVAALGDSVLEAQRNAYAGLQPIHWASAFQRSDIGWRAIAREQGAQA</sequence>
<protein>
    <recommendedName>
        <fullName evidence="5 17">Phosphoribosylamine--glycine ligase</fullName>
        <ecNumber evidence="4 17">6.3.4.13</ecNumber>
    </recommendedName>
    <alternativeName>
        <fullName evidence="16 17">GARS</fullName>
    </alternativeName>
    <alternativeName>
        <fullName evidence="14 17">Glycinamide ribonucleotide synthetase</fullName>
    </alternativeName>
    <alternativeName>
        <fullName evidence="15 17">Phosphoribosylglycinamide synthetase</fullName>
    </alternativeName>
</protein>
<evidence type="ECO:0000256" key="15">
    <source>
        <dbReference type="ARBA" id="ARBA00042864"/>
    </source>
</evidence>
<evidence type="ECO:0000259" key="19">
    <source>
        <dbReference type="PROSITE" id="PS50975"/>
    </source>
</evidence>
<proteinExistence type="inferred from homology"/>
<evidence type="ECO:0000256" key="8">
    <source>
        <dbReference type="ARBA" id="ARBA00022741"/>
    </source>
</evidence>
<dbReference type="Pfam" id="PF01071">
    <property type="entry name" value="GARS_A"/>
    <property type="match status" value="1"/>
</dbReference>
<keyword evidence="9 17" id="KW-0658">Purine biosynthesis</keyword>
<dbReference type="FunFam" id="3.40.50.20:FF:000006">
    <property type="entry name" value="Phosphoribosylamine--glycine ligase, chloroplastic"/>
    <property type="match status" value="1"/>
</dbReference>
<keyword evidence="10 18" id="KW-0067">ATP-binding</keyword>
<evidence type="ECO:0000313" key="21">
    <source>
        <dbReference type="EMBL" id="CAE6707656.1"/>
    </source>
</evidence>
<accession>A0A2S7CJZ1</accession>
<evidence type="ECO:0000256" key="12">
    <source>
        <dbReference type="ARBA" id="ARBA00023211"/>
    </source>
</evidence>
<dbReference type="UniPathway" id="UPA00074">
    <property type="reaction ID" value="UER00125"/>
</dbReference>
<organism evidence="20">
    <name type="scientific">Xanthomonas arboricola pv. corylina</name>
    <dbReference type="NCBI Taxonomy" id="487821"/>
    <lineage>
        <taxon>Bacteria</taxon>
        <taxon>Pseudomonadati</taxon>
        <taxon>Pseudomonadota</taxon>
        <taxon>Gammaproteobacteria</taxon>
        <taxon>Lysobacterales</taxon>
        <taxon>Lysobacteraceae</taxon>
        <taxon>Xanthomonas</taxon>
    </lineage>
</organism>
<evidence type="ECO:0000256" key="2">
    <source>
        <dbReference type="ARBA" id="ARBA00001946"/>
    </source>
</evidence>
<keyword evidence="22" id="KW-1185">Reference proteome</keyword>
<dbReference type="GO" id="GO:0005524">
    <property type="term" value="F:ATP binding"/>
    <property type="evidence" value="ECO:0007669"/>
    <property type="project" value="UniProtKB-UniRule"/>
</dbReference>
<dbReference type="InterPro" id="IPR000115">
    <property type="entry name" value="PRibGlycinamide_synth"/>
</dbReference>
<keyword evidence="12" id="KW-0464">Manganese</keyword>
<dbReference type="Gene3D" id="3.40.50.20">
    <property type="match status" value="1"/>
</dbReference>